<evidence type="ECO:0000313" key="2">
    <source>
        <dbReference type="Proteomes" id="UP000492821"/>
    </source>
</evidence>
<dbReference type="GO" id="GO:0005743">
    <property type="term" value="C:mitochondrial inner membrane"/>
    <property type="evidence" value="ECO:0007669"/>
    <property type="project" value="TreeGrafter"/>
</dbReference>
<dbReference type="SUPFAM" id="SSF50985">
    <property type="entry name" value="RCC1/BLIP-II"/>
    <property type="match status" value="2"/>
</dbReference>
<dbReference type="Gene3D" id="2.130.10.30">
    <property type="entry name" value="Regulator of chromosome condensation 1/beta-lactamase-inhibitor protein II"/>
    <property type="match status" value="2"/>
</dbReference>
<reference evidence="3" key="2">
    <citation type="submission" date="2020-10" db="UniProtKB">
        <authorList>
            <consortium name="WormBaseParasite"/>
        </authorList>
    </citation>
    <scope>IDENTIFICATION</scope>
</reference>
<evidence type="ECO:0000313" key="3">
    <source>
        <dbReference type="WBParaSite" id="Pan_g16468.t1"/>
    </source>
</evidence>
<dbReference type="Pfam" id="PF13540">
    <property type="entry name" value="RCC1_2"/>
    <property type="match status" value="1"/>
</dbReference>
<dbReference type="WBParaSite" id="Pan_g16468.t1">
    <property type="protein sequence ID" value="Pan_g16468.t1"/>
    <property type="gene ID" value="Pan_g16468"/>
</dbReference>
<dbReference type="GO" id="GO:0005085">
    <property type="term" value="F:guanyl-nucleotide exchange factor activity"/>
    <property type="evidence" value="ECO:0007669"/>
    <property type="project" value="TreeGrafter"/>
</dbReference>
<reference evidence="2" key="1">
    <citation type="journal article" date="2013" name="Genetics">
        <title>The draft genome and transcriptome of Panagrellus redivivus are shaped by the harsh demands of a free-living lifestyle.</title>
        <authorList>
            <person name="Srinivasan J."/>
            <person name="Dillman A.R."/>
            <person name="Macchietto M.G."/>
            <person name="Heikkinen L."/>
            <person name="Lakso M."/>
            <person name="Fracchia K.M."/>
            <person name="Antoshechkin I."/>
            <person name="Mortazavi A."/>
            <person name="Wong G."/>
            <person name="Sternberg P.W."/>
        </authorList>
    </citation>
    <scope>NUCLEOTIDE SEQUENCE [LARGE SCALE GENOMIC DNA]</scope>
    <source>
        <strain evidence="2">MT8872</strain>
    </source>
</reference>
<protein>
    <submittedName>
        <fullName evidence="3">Williams-Beuren syndrome chromosomal region 16 protein</fullName>
    </submittedName>
</protein>
<evidence type="ECO:0000256" key="1">
    <source>
        <dbReference type="PROSITE-ProRule" id="PRU00235"/>
    </source>
</evidence>
<dbReference type="GO" id="GO:0070131">
    <property type="term" value="P:positive regulation of mitochondrial translation"/>
    <property type="evidence" value="ECO:0007669"/>
    <property type="project" value="TreeGrafter"/>
</dbReference>
<accession>A0A7E4V679</accession>
<proteinExistence type="predicted"/>
<keyword evidence="2" id="KW-1185">Reference proteome</keyword>
<dbReference type="InterPro" id="IPR053035">
    <property type="entry name" value="Mitochondrial_GEF_domain"/>
</dbReference>
<dbReference type="PANTHER" id="PTHR46337:SF1">
    <property type="entry name" value="RCC1-LIKE G EXCHANGING FACTOR-LIKE PROTEIN"/>
    <property type="match status" value="1"/>
</dbReference>
<dbReference type="PROSITE" id="PS50012">
    <property type="entry name" value="RCC1_3"/>
    <property type="match status" value="4"/>
</dbReference>
<dbReference type="GO" id="GO:0019843">
    <property type="term" value="F:rRNA binding"/>
    <property type="evidence" value="ECO:0007669"/>
    <property type="project" value="TreeGrafter"/>
</dbReference>
<dbReference type="InterPro" id="IPR009091">
    <property type="entry name" value="RCC1/BLIP-II"/>
</dbReference>
<dbReference type="Proteomes" id="UP000492821">
    <property type="component" value="Unassembled WGS sequence"/>
</dbReference>
<organism evidence="2 3">
    <name type="scientific">Panagrellus redivivus</name>
    <name type="common">Microworm</name>
    <dbReference type="NCBI Taxonomy" id="6233"/>
    <lineage>
        <taxon>Eukaryota</taxon>
        <taxon>Metazoa</taxon>
        <taxon>Ecdysozoa</taxon>
        <taxon>Nematoda</taxon>
        <taxon>Chromadorea</taxon>
        <taxon>Rhabditida</taxon>
        <taxon>Tylenchina</taxon>
        <taxon>Panagrolaimomorpha</taxon>
        <taxon>Panagrolaimoidea</taxon>
        <taxon>Panagrolaimidae</taxon>
        <taxon>Panagrellus</taxon>
    </lineage>
</organism>
<dbReference type="InterPro" id="IPR000408">
    <property type="entry name" value="Reg_chr_condens"/>
</dbReference>
<sequence>MLRGRLTLCTRISARSVSDVPPLDREKPQQDYRNLRTSRAVYGCGLSKSGSLAIPNLVEKRSNPEVVSRPLRISYCNGKKIKKVASGFGFSLFASSNELFGSGLNNFYQLGGPINDQKADRSESYYIGGKKIMLPSDAGKIVDIAAGRLHSLVATTNKVYAFGSNTHGQCGQDPAVHSFVTHDAGHTKLPEVALPDGAVPKKVHCSLDSSFVLLEDGRVFSFGLGADGQLGNGSVEKQFVPKQVAGDVEKEKIVEIGGSGDTLLAASANGELFAWGLSEYGQFKVVTDAIQVDHPRHLPFQLGKVKTVAATGSSCIVSNTDGLVYSWGAQILGFGPQVTSLPKPMLLDPPLFGTATNDDSTIQRVYSSCFSLGAQTVKGNFYVWGINRFGSLGLGHAEDQFFPFQVFVPGSVKSVSLGPDHSLYLLH</sequence>
<feature type="repeat" description="RCC1" evidence="1">
    <location>
        <begin position="217"/>
        <end position="269"/>
    </location>
</feature>
<dbReference type="PANTHER" id="PTHR46337">
    <property type="entry name" value="RCC1-LIKE G EXCHANGING FACTOR-LIKE PROTEIN"/>
    <property type="match status" value="1"/>
</dbReference>
<feature type="repeat" description="RCC1" evidence="1">
    <location>
        <begin position="270"/>
        <end position="321"/>
    </location>
</feature>
<feature type="repeat" description="RCC1" evidence="1">
    <location>
        <begin position="379"/>
        <end position="427"/>
    </location>
</feature>
<dbReference type="AlphaFoldDB" id="A0A7E4V679"/>
<dbReference type="Pfam" id="PF00415">
    <property type="entry name" value="RCC1"/>
    <property type="match status" value="2"/>
</dbReference>
<name>A0A7E4V679_PANRE</name>
<feature type="repeat" description="RCC1" evidence="1">
    <location>
        <begin position="97"/>
        <end position="157"/>
    </location>
</feature>